<protein>
    <submittedName>
        <fullName evidence="1">Uncharacterized protein</fullName>
    </submittedName>
</protein>
<evidence type="ECO:0000313" key="1">
    <source>
        <dbReference type="EMBL" id="CAK8999812.1"/>
    </source>
</evidence>
<comment type="caution">
    <text evidence="1">The sequence shown here is derived from an EMBL/GenBank/DDBJ whole genome shotgun (WGS) entry which is preliminary data.</text>
</comment>
<gene>
    <name evidence="1" type="ORF">CCMP2556_LOCUS5814</name>
</gene>
<organism evidence="1 2">
    <name type="scientific">Durusdinium trenchii</name>
    <dbReference type="NCBI Taxonomy" id="1381693"/>
    <lineage>
        <taxon>Eukaryota</taxon>
        <taxon>Sar</taxon>
        <taxon>Alveolata</taxon>
        <taxon>Dinophyceae</taxon>
        <taxon>Suessiales</taxon>
        <taxon>Symbiodiniaceae</taxon>
        <taxon>Durusdinium</taxon>
    </lineage>
</organism>
<dbReference type="Proteomes" id="UP001642484">
    <property type="component" value="Unassembled WGS sequence"/>
</dbReference>
<evidence type="ECO:0000313" key="2">
    <source>
        <dbReference type="Proteomes" id="UP001642484"/>
    </source>
</evidence>
<accession>A0ABP0ICR5</accession>
<dbReference type="EMBL" id="CAXAMN010002476">
    <property type="protein sequence ID" value="CAK8999812.1"/>
    <property type="molecule type" value="Genomic_DNA"/>
</dbReference>
<sequence>ELFFIADEAALKLCSGAKGASGLKPCLKCSAISKDRRGLQGFPSICEPDLARFELLTEAEILATLDILQERRREGMSKSAWDKLQTLAGWNYFEHFWLLDQELSLFFSAATDKAGLRREHLEDFLTSGWKPASCIGGASTTAALKNLVSSKLLKTECDYRGDANQCLELCSLLAFYAEHVLSPVCPAIHAEVTSLLALTDCCNHILNAKYGTGHVLGSESLRALTKRHLCAFSAAYNADSIRPKHHFALHLPEIFKECGGVLDAWVTERKNKVWKSSVAPLIKRLQGFEQSCLLRFLEIDVDKLSQLGVGSSLIGAATAPIELGGESFFLARGTRTDRGQIVSGNFLLFSDEVACKVMCCLKKDAEFHLMVRMMNALKMGPGLRWSNWQMSPRYALMAVGKVSQTIRITWVDESDKVCRLR</sequence>
<proteinExistence type="predicted"/>
<feature type="non-terminal residue" evidence="1">
    <location>
        <position position="1"/>
    </location>
</feature>
<keyword evidence="2" id="KW-1185">Reference proteome</keyword>
<name>A0ABP0ICR5_9DINO</name>
<reference evidence="1 2" key="1">
    <citation type="submission" date="2024-02" db="EMBL/GenBank/DDBJ databases">
        <authorList>
            <person name="Chen Y."/>
            <person name="Shah S."/>
            <person name="Dougan E. K."/>
            <person name="Thang M."/>
            <person name="Chan C."/>
        </authorList>
    </citation>
    <scope>NUCLEOTIDE SEQUENCE [LARGE SCALE GENOMIC DNA]</scope>
</reference>